<sequence length="134" mass="15020">MWRPRCASCSTTSRARTSPVPRYSSTADSPHEITRRTTTMAMTLTEARARGDARDELCGQVKRLLVERLALEIEPELIGDDQPLFGRGLELDSIDTLELAMAIEDEFGVVITDDETEILMSLNRLVDHVEANRT</sequence>
<name>A0A6G9YF19_9NOCA</name>
<dbReference type="AlphaFoldDB" id="A0A6G9YF19"/>
<dbReference type="SUPFAM" id="SSF47336">
    <property type="entry name" value="ACP-like"/>
    <property type="match status" value="1"/>
</dbReference>
<feature type="domain" description="Carrier" evidence="2">
    <location>
        <begin position="55"/>
        <end position="133"/>
    </location>
</feature>
<dbReference type="KEGG" id="nah:F5544_18610"/>
<gene>
    <name evidence="3" type="ORF">F5544_18610</name>
</gene>
<evidence type="ECO:0000313" key="3">
    <source>
        <dbReference type="EMBL" id="QIS11593.1"/>
    </source>
</evidence>
<dbReference type="PROSITE" id="PS50075">
    <property type="entry name" value="CARRIER"/>
    <property type="match status" value="1"/>
</dbReference>
<dbReference type="Gene3D" id="1.10.1200.10">
    <property type="entry name" value="ACP-like"/>
    <property type="match status" value="1"/>
</dbReference>
<reference evidence="3 4" key="1">
    <citation type="journal article" date="2019" name="ACS Chem. Biol.">
        <title>Identification and Mobilization of a Cryptic Antibiotic Biosynthesis Gene Locus from a Human-Pathogenic Nocardia Isolate.</title>
        <authorList>
            <person name="Herisse M."/>
            <person name="Ishida K."/>
            <person name="Porter J.L."/>
            <person name="Howden B."/>
            <person name="Hertweck C."/>
            <person name="Stinear T.P."/>
            <person name="Pidot S.J."/>
        </authorList>
    </citation>
    <scope>NUCLEOTIDE SEQUENCE [LARGE SCALE GENOMIC DNA]</scope>
    <source>
        <strain evidence="3 4">AUSMDU00012717</strain>
    </source>
</reference>
<dbReference type="Pfam" id="PF00550">
    <property type="entry name" value="PP-binding"/>
    <property type="match status" value="1"/>
</dbReference>
<evidence type="ECO:0000256" key="1">
    <source>
        <dbReference type="SAM" id="MobiDB-lite"/>
    </source>
</evidence>
<dbReference type="InterPro" id="IPR036736">
    <property type="entry name" value="ACP-like_sf"/>
</dbReference>
<protein>
    <submittedName>
        <fullName evidence="3">Acyl carrier protein</fullName>
    </submittedName>
</protein>
<proteinExistence type="predicted"/>
<dbReference type="EMBL" id="CP046172">
    <property type="protein sequence ID" value="QIS11593.1"/>
    <property type="molecule type" value="Genomic_DNA"/>
</dbReference>
<evidence type="ECO:0000313" key="4">
    <source>
        <dbReference type="Proteomes" id="UP000503540"/>
    </source>
</evidence>
<evidence type="ECO:0000259" key="2">
    <source>
        <dbReference type="PROSITE" id="PS50075"/>
    </source>
</evidence>
<dbReference type="InterPro" id="IPR009081">
    <property type="entry name" value="PP-bd_ACP"/>
</dbReference>
<keyword evidence="4" id="KW-1185">Reference proteome</keyword>
<dbReference type="Proteomes" id="UP000503540">
    <property type="component" value="Chromosome"/>
</dbReference>
<feature type="compositionally biased region" description="Low complexity" evidence="1">
    <location>
        <begin position="1"/>
        <end position="18"/>
    </location>
</feature>
<organism evidence="3 4">
    <name type="scientific">Nocardia arthritidis</name>
    <dbReference type="NCBI Taxonomy" id="228602"/>
    <lineage>
        <taxon>Bacteria</taxon>
        <taxon>Bacillati</taxon>
        <taxon>Actinomycetota</taxon>
        <taxon>Actinomycetes</taxon>
        <taxon>Mycobacteriales</taxon>
        <taxon>Nocardiaceae</taxon>
        <taxon>Nocardia</taxon>
    </lineage>
</organism>
<feature type="region of interest" description="Disordered" evidence="1">
    <location>
        <begin position="1"/>
        <end position="31"/>
    </location>
</feature>
<accession>A0A6G9YF19</accession>